<comment type="caution">
    <text evidence="1">The sequence shown here is derived from an EMBL/GenBank/DDBJ whole genome shotgun (WGS) entry which is preliminary data.</text>
</comment>
<keyword evidence="2" id="KW-1185">Reference proteome</keyword>
<reference evidence="1 2" key="2">
    <citation type="journal article" date="2019" name="G3 (Bethesda)">
        <title>Hybrid Assembly of the Genome of the Entomopathogenic Nematode Steinernema carpocapsae Identifies the X-Chromosome.</title>
        <authorList>
            <person name="Serra L."/>
            <person name="Macchietto M."/>
            <person name="Macias-Munoz A."/>
            <person name="McGill C.J."/>
            <person name="Rodriguez I.M."/>
            <person name="Rodriguez B."/>
            <person name="Murad R."/>
            <person name="Mortazavi A."/>
        </authorList>
    </citation>
    <scope>NUCLEOTIDE SEQUENCE [LARGE SCALE GENOMIC DNA]</scope>
    <source>
        <strain evidence="1 2">ALL</strain>
    </source>
</reference>
<sequence length="125" mass="14441">MGNWATQFKAILHKSAPVSKWKVMSMTRNELYSVGVRESPNFETDFQNYTSHRCWIVFVNAEKLKTNLPRSFTVEGDLIPIIRSTTSLEVSLILTTITAKPCQSAEYLYQMATMDYVLYAWDMDQ</sequence>
<reference evidence="1 2" key="1">
    <citation type="journal article" date="2015" name="Genome Biol.">
        <title>Comparative genomics of Steinernema reveals deeply conserved gene regulatory networks.</title>
        <authorList>
            <person name="Dillman A.R."/>
            <person name="Macchietto M."/>
            <person name="Porter C.F."/>
            <person name="Rogers A."/>
            <person name="Williams B."/>
            <person name="Antoshechkin I."/>
            <person name="Lee M.M."/>
            <person name="Goodwin Z."/>
            <person name="Lu X."/>
            <person name="Lewis E.E."/>
            <person name="Goodrich-Blair H."/>
            <person name="Stock S.P."/>
            <person name="Adams B.J."/>
            <person name="Sternberg P.W."/>
            <person name="Mortazavi A."/>
        </authorList>
    </citation>
    <scope>NUCLEOTIDE SEQUENCE [LARGE SCALE GENOMIC DNA]</scope>
    <source>
        <strain evidence="1 2">ALL</strain>
    </source>
</reference>
<evidence type="ECO:0000313" key="1">
    <source>
        <dbReference type="EMBL" id="TMS34256.1"/>
    </source>
</evidence>
<protein>
    <submittedName>
        <fullName evidence="1">Uncharacterized protein</fullName>
    </submittedName>
</protein>
<evidence type="ECO:0000313" key="2">
    <source>
        <dbReference type="Proteomes" id="UP000298663"/>
    </source>
</evidence>
<accession>A0A4U8UMW2</accession>
<dbReference type="AlphaFoldDB" id="A0A4U8UMW2"/>
<proteinExistence type="predicted"/>
<gene>
    <name evidence="1" type="ORF">L596_001884</name>
</gene>
<dbReference type="Proteomes" id="UP000298663">
    <property type="component" value="Unassembled WGS sequence"/>
</dbReference>
<name>A0A4U8UMW2_STECR</name>
<organism evidence="1 2">
    <name type="scientific">Steinernema carpocapsae</name>
    <name type="common">Entomopathogenic nematode</name>
    <dbReference type="NCBI Taxonomy" id="34508"/>
    <lineage>
        <taxon>Eukaryota</taxon>
        <taxon>Metazoa</taxon>
        <taxon>Ecdysozoa</taxon>
        <taxon>Nematoda</taxon>
        <taxon>Chromadorea</taxon>
        <taxon>Rhabditida</taxon>
        <taxon>Tylenchina</taxon>
        <taxon>Panagrolaimomorpha</taxon>
        <taxon>Strongyloidoidea</taxon>
        <taxon>Steinernematidae</taxon>
        <taxon>Steinernema</taxon>
    </lineage>
</organism>
<dbReference type="EMBL" id="AZBU02000001">
    <property type="protein sequence ID" value="TMS34256.1"/>
    <property type="molecule type" value="Genomic_DNA"/>
</dbReference>